<sequence length="97" mass="11160">MAENYEYPLIEGISVSEISDLIAFYNAVEAAYETNRGIARDDFKMAYDRFRDIVPAKSEQRQLQKKFAEASGFEAYTVIKQFEQTDAKFIKVGDDNE</sequence>
<dbReference type="Pfam" id="PF05256">
    <property type="entry name" value="UPF0223"/>
    <property type="match status" value="1"/>
</dbReference>
<evidence type="ECO:0000313" key="1">
    <source>
        <dbReference type="EMBL" id="AQW20537.1"/>
    </source>
</evidence>
<dbReference type="RefSeq" id="WP_035168500.1">
    <property type="nucleotide sequence ID" value="NZ_CP018906.1"/>
</dbReference>
<proteinExistence type="predicted"/>
<name>A0A1S6QFZ8_9LACO</name>
<accession>A0A1S6QFZ8</accession>
<keyword evidence="2" id="KW-1185">Reference proteome</keyword>
<dbReference type="InterPro" id="IPR023324">
    <property type="entry name" value="BH2638-like_sf"/>
</dbReference>
<dbReference type="OrthoDB" id="1649074at2"/>
<dbReference type="eggNOG" id="COG4476">
    <property type="taxonomic scope" value="Bacteria"/>
</dbReference>
<reference evidence="1 2" key="1">
    <citation type="journal article" date="2015" name="Genome Announc.">
        <title>Genome Sequence of Lactobacillus curieae CCTCC M 2011381T, a Novel Producer of Gamma-aminobutyric Acid.</title>
        <authorList>
            <person name="Wang Y."/>
            <person name="Wang Y."/>
            <person name="Lang C."/>
            <person name="Wei D."/>
            <person name="Xu P."/>
            <person name="Xie J."/>
        </authorList>
    </citation>
    <scope>NUCLEOTIDE SEQUENCE [LARGE SCALE GENOMIC DNA]</scope>
    <source>
        <strain evidence="1 2">CCTCC M 2011381</strain>
    </source>
</reference>
<organism evidence="1 2">
    <name type="scientific">Lentilactobacillus curieae</name>
    <dbReference type="NCBI Taxonomy" id="1138822"/>
    <lineage>
        <taxon>Bacteria</taxon>
        <taxon>Bacillati</taxon>
        <taxon>Bacillota</taxon>
        <taxon>Bacilli</taxon>
        <taxon>Lactobacillales</taxon>
        <taxon>Lactobacillaceae</taxon>
        <taxon>Lentilactobacillus</taxon>
    </lineage>
</organism>
<protein>
    <submittedName>
        <fullName evidence="1">Uncharacterized protein</fullName>
    </submittedName>
</protein>
<dbReference type="AlphaFoldDB" id="A0A1S6QFZ8"/>
<dbReference type="SUPFAM" id="SSF158504">
    <property type="entry name" value="BH2638-like"/>
    <property type="match status" value="1"/>
</dbReference>
<gene>
    <name evidence="1" type="ORF">PL11_000590</name>
</gene>
<evidence type="ECO:0000313" key="2">
    <source>
        <dbReference type="Proteomes" id="UP000030361"/>
    </source>
</evidence>
<dbReference type="Proteomes" id="UP000030361">
    <property type="component" value="Chromosome"/>
</dbReference>
<dbReference type="InterPro" id="IPR007920">
    <property type="entry name" value="UPF0223"/>
</dbReference>
<dbReference type="EMBL" id="CP018906">
    <property type="protein sequence ID" value="AQW20537.1"/>
    <property type="molecule type" value="Genomic_DNA"/>
</dbReference>
<dbReference type="KEGG" id="lcu:PL11_000590"/>
<dbReference type="Gene3D" id="1.10.220.80">
    <property type="entry name" value="BH2638-like"/>
    <property type="match status" value="1"/>
</dbReference>